<organism evidence="4">
    <name type="scientific">bioreactor metagenome</name>
    <dbReference type="NCBI Taxonomy" id="1076179"/>
    <lineage>
        <taxon>unclassified sequences</taxon>
        <taxon>metagenomes</taxon>
        <taxon>ecological metagenomes</taxon>
    </lineage>
</organism>
<evidence type="ECO:0000256" key="1">
    <source>
        <dbReference type="ARBA" id="ARBA00022679"/>
    </source>
</evidence>
<dbReference type="InterPro" id="IPR037022">
    <property type="entry name" value="Formyl_trans_C_sf"/>
</dbReference>
<gene>
    <name evidence="4" type="ORF">SDC9_157572</name>
</gene>
<dbReference type="AlphaFoldDB" id="A0A645F7S5"/>
<feature type="domain" description="Formyl transferase C-terminal" evidence="3">
    <location>
        <begin position="2"/>
        <end position="65"/>
    </location>
</feature>
<dbReference type="GO" id="GO:0016740">
    <property type="term" value="F:transferase activity"/>
    <property type="evidence" value="ECO:0007669"/>
    <property type="project" value="UniProtKB-KW"/>
</dbReference>
<dbReference type="InterPro" id="IPR011034">
    <property type="entry name" value="Formyl_transferase-like_C_sf"/>
</dbReference>
<accession>A0A645F7S5</accession>
<dbReference type="Gene3D" id="3.10.25.10">
    <property type="entry name" value="Formyl transferase, C-terminal domain"/>
    <property type="match status" value="1"/>
</dbReference>
<dbReference type="InterPro" id="IPR005793">
    <property type="entry name" value="Formyl_trans_C"/>
</dbReference>
<dbReference type="SUPFAM" id="SSF50486">
    <property type="entry name" value="FMT C-terminal domain-like"/>
    <property type="match status" value="1"/>
</dbReference>
<name>A0A645F7S5_9ZZZZ</name>
<evidence type="ECO:0000256" key="2">
    <source>
        <dbReference type="ARBA" id="ARBA00022917"/>
    </source>
</evidence>
<proteinExistence type="predicted"/>
<evidence type="ECO:0000313" key="4">
    <source>
        <dbReference type="EMBL" id="MPN10277.1"/>
    </source>
</evidence>
<dbReference type="Pfam" id="PF02911">
    <property type="entry name" value="Formyl_trans_C"/>
    <property type="match status" value="1"/>
</dbReference>
<dbReference type="GO" id="GO:0006412">
    <property type="term" value="P:translation"/>
    <property type="evidence" value="ECO:0007669"/>
    <property type="project" value="UniProtKB-KW"/>
</dbReference>
<keyword evidence="2" id="KW-0648">Protein biosynthesis</keyword>
<comment type="caution">
    <text evidence="4">The sequence shown here is derived from an EMBL/GenBank/DDBJ whole genome shotgun (WGS) entry which is preliminary data.</text>
</comment>
<dbReference type="CDD" id="cd08704">
    <property type="entry name" value="Met_tRNA_FMT_C"/>
    <property type="match status" value="1"/>
</dbReference>
<reference evidence="4" key="1">
    <citation type="submission" date="2019-08" db="EMBL/GenBank/DDBJ databases">
        <authorList>
            <person name="Kucharzyk K."/>
            <person name="Murdoch R.W."/>
            <person name="Higgins S."/>
            <person name="Loffler F."/>
        </authorList>
    </citation>
    <scope>NUCLEOTIDE SEQUENCE</scope>
</reference>
<keyword evidence="1" id="KW-0808">Transferase</keyword>
<dbReference type="EMBL" id="VSSQ01056417">
    <property type="protein sequence ID" value="MPN10277.1"/>
    <property type="molecule type" value="Genomic_DNA"/>
</dbReference>
<sequence>MPSIEICNLIRACNPWNKGAITFLDRKEVKIIDANPIDEQSDLPAGSIIQDKVRFKVVCSDRNLLQVNMLIFQDFYCSGENAIFFRYSKFQKIRR</sequence>
<protein>
    <recommendedName>
        <fullName evidence="3">Formyl transferase C-terminal domain-containing protein</fullName>
    </recommendedName>
</protein>
<evidence type="ECO:0000259" key="3">
    <source>
        <dbReference type="Pfam" id="PF02911"/>
    </source>
</evidence>
<dbReference type="InterPro" id="IPR044135">
    <property type="entry name" value="Met-tRNA-FMT_C"/>
</dbReference>